<keyword evidence="4 8" id="KW-0808">Transferase</keyword>
<comment type="caution">
    <text evidence="10">The sequence shown here is derived from an EMBL/GenBank/DDBJ whole genome shotgun (WGS) entry which is preliminary data.</text>
</comment>
<dbReference type="InterPro" id="IPR002695">
    <property type="entry name" value="PurH-like"/>
</dbReference>
<evidence type="ECO:0000256" key="7">
    <source>
        <dbReference type="ARBA" id="ARBA00023268"/>
    </source>
</evidence>
<dbReference type="InterPro" id="IPR011607">
    <property type="entry name" value="MGS-like_dom"/>
</dbReference>
<name>A0ABQ1JNB6_9FLAO</name>
<dbReference type="InterPro" id="IPR036914">
    <property type="entry name" value="MGS-like_dom_sf"/>
</dbReference>
<keyword evidence="6 8" id="KW-0378">Hydrolase</keyword>
<dbReference type="Gene3D" id="3.40.50.1380">
    <property type="entry name" value="Methylglyoxal synthase-like domain"/>
    <property type="match status" value="1"/>
</dbReference>
<dbReference type="EC" id="2.1.2.3" evidence="8"/>
<evidence type="ECO:0000313" key="10">
    <source>
        <dbReference type="EMBL" id="GGB70538.1"/>
    </source>
</evidence>
<reference evidence="11" key="1">
    <citation type="journal article" date="2019" name="Int. J. Syst. Evol. Microbiol.">
        <title>The Global Catalogue of Microorganisms (GCM) 10K type strain sequencing project: providing services to taxonomists for standard genome sequencing and annotation.</title>
        <authorList>
            <consortium name="The Broad Institute Genomics Platform"/>
            <consortium name="The Broad Institute Genome Sequencing Center for Infectious Disease"/>
            <person name="Wu L."/>
            <person name="Ma J."/>
        </authorList>
    </citation>
    <scope>NUCLEOTIDE SEQUENCE [LARGE SCALE GENOMIC DNA]</scope>
    <source>
        <strain evidence="11">CGMCC 1.15461</strain>
    </source>
</reference>
<evidence type="ECO:0000256" key="3">
    <source>
        <dbReference type="ARBA" id="ARBA00007667"/>
    </source>
</evidence>
<proteinExistence type="inferred from homology"/>
<sequence>MSTHKTISSALISVFSKDGLEPIVRKLHEHNVTIYSTGGTETFIKDLGIPVVAVEDVTSYPSILGGRVKTLHPKVFGGILNRQDNEQDVQQMEEYNIPQIDLVIVDLYPFEKTVASGASEADIIEKIDIGGISLIRAAAKNFKDTVIVPSVDDYSLFLETITKNNCATTVEERKYFATKAFHVSSNYDTAIFNYFNTEDTYYKESISHGKTLRYGENPHQKGFFFGDFDAMFTKLHGKELSYNNLLDVDAAVNLMQEFKNDDPTFAILKHNNACGLATRATVKEAYLDALAGDPTSAFGGVLISNTKIDAGTAEEINKLFCEVVIAPEFDEEAKTILQAKKNRILLIQNDVELPQKQVRTCLNGLLVQDKDNITDNKEHLKTVTVTAPTEQETEDLLFASKICKHTKSNTIVFAKNKQLFASGTGQTSRVDALRQAVEKAQSFNFDLSGAVMASDAFFPFPDCVELAKNAGITAVIQPGGSIKDELSIDYCNENNVAMVFTGTRHFKH</sequence>
<evidence type="ECO:0000256" key="8">
    <source>
        <dbReference type="HAMAP-Rule" id="MF_00139"/>
    </source>
</evidence>
<dbReference type="SUPFAM" id="SSF53927">
    <property type="entry name" value="Cytidine deaminase-like"/>
    <property type="match status" value="1"/>
</dbReference>
<keyword evidence="7 8" id="KW-0511">Multifunctional enzyme</keyword>
<comment type="pathway">
    <text evidence="2 8">Purine metabolism; IMP biosynthesis via de novo pathway; 5-formamido-1-(5-phospho-D-ribosyl)imidazole-4-carboxamide from 5-amino-1-(5-phospho-D-ribosyl)imidazole-4-carboxamide (10-formyl THF route): step 1/1.</text>
</comment>
<comment type="pathway">
    <text evidence="1 8">Purine metabolism; IMP biosynthesis via de novo pathway; IMP from 5-formamido-1-(5-phospho-D-ribosyl)imidazole-4-carboxamide: step 1/1.</text>
</comment>
<dbReference type="PANTHER" id="PTHR11692:SF0">
    <property type="entry name" value="BIFUNCTIONAL PURINE BIOSYNTHESIS PROTEIN ATIC"/>
    <property type="match status" value="1"/>
</dbReference>
<feature type="domain" description="MGS-like" evidence="9">
    <location>
        <begin position="1"/>
        <end position="149"/>
    </location>
</feature>
<dbReference type="InterPro" id="IPR016193">
    <property type="entry name" value="Cytidine_deaminase-like"/>
</dbReference>
<evidence type="ECO:0000313" key="11">
    <source>
        <dbReference type="Proteomes" id="UP000615760"/>
    </source>
</evidence>
<dbReference type="EMBL" id="BMJE01000002">
    <property type="protein sequence ID" value="GGB70538.1"/>
    <property type="molecule type" value="Genomic_DNA"/>
</dbReference>
<dbReference type="InterPro" id="IPR024051">
    <property type="entry name" value="AICAR_Tfase_dup_dom_sf"/>
</dbReference>
<dbReference type="SMART" id="SM00851">
    <property type="entry name" value="MGS"/>
    <property type="match status" value="1"/>
</dbReference>
<comment type="catalytic activity">
    <reaction evidence="8">
        <text>(6R)-10-formyltetrahydrofolate + 5-amino-1-(5-phospho-beta-D-ribosyl)imidazole-4-carboxamide = 5-formamido-1-(5-phospho-D-ribosyl)imidazole-4-carboxamide + (6S)-5,6,7,8-tetrahydrofolate</text>
        <dbReference type="Rhea" id="RHEA:22192"/>
        <dbReference type="ChEBI" id="CHEBI:57453"/>
        <dbReference type="ChEBI" id="CHEBI:58467"/>
        <dbReference type="ChEBI" id="CHEBI:58475"/>
        <dbReference type="ChEBI" id="CHEBI:195366"/>
        <dbReference type="EC" id="2.1.2.3"/>
    </reaction>
</comment>
<dbReference type="SMART" id="SM00798">
    <property type="entry name" value="AICARFT_IMPCHas"/>
    <property type="match status" value="1"/>
</dbReference>
<evidence type="ECO:0000259" key="9">
    <source>
        <dbReference type="PROSITE" id="PS51855"/>
    </source>
</evidence>
<keyword evidence="5 8" id="KW-0658">Purine biosynthesis</keyword>
<dbReference type="NCBIfam" id="NF002049">
    <property type="entry name" value="PRK00881.1"/>
    <property type="match status" value="1"/>
</dbReference>
<evidence type="ECO:0000256" key="1">
    <source>
        <dbReference type="ARBA" id="ARBA00004844"/>
    </source>
</evidence>
<dbReference type="CDD" id="cd01421">
    <property type="entry name" value="IMPCH"/>
    <property type="match status" value="1"/>
</dbReference>
<evidence type="ECO:0000256" key="6">
    <source>
        <dbReference type="ARBA" id="ARBA00022801"/>
    </source>
</evidence>
<evidence type="ECO:0000256" key="4">
    <source>
        <dbReference type="ARBA" id="ARBA00022679"/>
    </source>
</evidence>
<keyword evidence="11" id="KW-1185">Reference proteome</keyword>
<comment type="catalytic activity">
    <reaction evidence="8">
        <text>IMP + H2O = 5-formamido-1-(5-phospho-D-ribosyl)imidazole-4-carboxamide</text>
        <dbReference type="Rhea" id="RHEA:18445"/>
        <dbReference type="ChEBI" id="CHEBI:15377"/>
        <dbReference type="ChEBI" id="CHEBI:58053"/>
        <dbReference type="ChEBI" id="CHEBI:58467"/>
        <dbReference type="EC" id="3.5.4.10"/>
    </reaction>
</comment>
<dbReference type="PROSITE" id="PS51855">
    <property type="entry name" value="MGS"/>
    <property type="match status" value="1"/>
</dbReference>
<dbReference type="NCBIfam" id="TIGR00355">
    <property type="entry name" value="purH"/>
    <property type="match status" value="1"/>
</dbReference>
<protein>
    <recommendedName>
        <fullName evidence="8">Bifunctional purine biosynthesis protein PurH</fullName>
    </recommendedName>
    <domain>
        <recommendedName>
            <fullName evidence="8">Phosphoribosylaminoimidazolecarboxamide formyltransferase</fullName>
            <ecNumber evidence="8">2.1.2.3</ecNumber>
        </recommendedName>
        <alternativeName>
            <fullName evidence="8">AICAR transformylase</fullName>
        </alternativeName>
    </domain>
    <domain>
        <recommendedName>
            <fullName evidence="8">IMP cyclohydrolase</fullName>
            <ecNumber evidence="8">3.5.4.10</ecNumber>
        </recommendedName>
        <alternativeName>
            <fullName evidence="8">ATIC</fullName>
        </alternativeName>
        <alternativeName>
            <fullName evidence="8">IMP synthase</fullName>
        </alternativeName>
        <alternativeName>
            <fullName evidence="8">Inosinicase</fullName>
        </alternativeName>
    </domain>
</protein>
<dbReference type="EC" id="3.5.4.10" evidence="8"/>
<dbReference type="SUPFAM" id="SSF52335">
    <property type="entry name" value="Methylglyoxal synthase-like"/>
    <property type="match status" value="1"/>
</dbReference>
<comment type="domain">
    <text evidence="8">The IMP cyclohydrolase activity resides in the N-terminal region.</text>
</comment>
<dbReference type="PANTHER" id="PTHR11692">
    <property type="entry name" value="BIFUNCTIONAL PURINE BIOSYNTHESIS PROTEIN PURH"/>
    <property type="match status" value="1"/>
</dbReference>
<gene>
    <name evidence="8 10" type="primary">purH</name>
    <name evidence="10" type="ORF">GCM10007424_08120</name>
</gene>
<comment type="similarity">
    <text evidence="3 8">Belongs to the PurH family.</text>
</comment>
<dbReference type="Pfam" id="PF02142">
    <property type="entry name" value="MGS"/>
    <property type="match status" value="1"/>
</dbReference>
<dbReference type="Gene3D" id="3.40.140.20">
    <property type="match status" value="2"/>
</dbReference>
<dbReference type="HAMAP" id="MF_00139">
    <property type="entry name" value="PurH"/>
    <property type="match status" value="1"/>
</dbReference>
<accession>A0ABQ1JNB6</accession>
<evidence type="ECO:0000256" key="5">
    <source>
        <dbReference type="ARBA" id="ARBA00022755"/>
    </source>
</evidence>
<organism evidence="10 11">
    <name type="scientific">Flavobacterium suaedae</name>
    <dbReference type="NCBI Taxonomy" id="1767027"/>
    <lineage>
        <taxon>Bacteria</taxon>
        <taxon>Pseudomonadati</taxon>
        <taxon>Bacteroidota</taxon>
        <taxon>Flavobacteriia</taxon>
        <taxon>Flavobacteriales</taxon>
        <taxon>Flavobacteriaceae</taxon>
        <taxon>Flavobacterium</taxon>
    </lineage>
</organism>
<dbReference type="PIRSF" id="PIRSF000414">
    <property type="entry name" value="AICARFT_IMPCHas"/>
    <property type="match status" value="1"/>
</dbReference>
<dbReference type="Proteomes" id="UP000615760">
    <property type="component" value="Unassembled WGS sequence"/>
</dbReference>
<dbReference type="RefSeq" id="WP_188619969.1">
    <property type="nucleotide sequence ID" value="NZ_BMJE01000002.1"/>
</dbReference>
<evidence type="ECO:0000256" key="2">
    <source>
        <dbReference type="ARBA" id="ARBA00004954"/>
    </source>
</evidence>
<dbReference type="Pfam" id="PF01808">
    <property type="entry name" value="AICARFT_IMPCHas"/>
    <property type="match status" value="1"/>
</dbReference>